<name>A0ABU1IQ35_9BACL</name>
<dbReference type="Proteomes" id="UP001185012">
    <property type="component" value="Unassembled WGS sequence"/>
</dbReference>
<sequence length="218" mass="25081">MAEEMLDLLDEQGQIVGQATRTEVHRRGWWHRTFHCWLLERHETELSILIQQRHESKEASPGLWDITAAGHLEAGEEPLKGLRELEEELGLQLMPADLHPIGILPVEMEMGEGRMDREFCHLFLAWSPLSMERFRLCDGEVSAICRVSLAEAEELLEGKRERIGGEGWRLASDGSMAAVSVQLSRQDWVPHGLAYYRHVFRSARRWAMQQSGMEEVNR</sequence>
<dbReference type="RefSeq" id="WP_309867412.1">
    <property type="nucleotide sequence ID" value="NZ_JAVDQG010000006.1"/>
</dbReference>
<accession>A0ABU1IQ35</accession>
<dbReference type="InterPro" id="IPR015797">
    <property type="entry name" value="NUDIX_hydrolase-like_dom_sf"/>
</dbReference>
<evidence type="ECO:0000313" key="3">
    <source>
        <dbReference type="Proteomes" id="UP001185012"/>
    </source>
</evidence>
<dbReference type="PROSITE" id="PS51462">
    <property type="entry name" value="NUDIX"/>
    <property type="match status" value="1"/>
</dbReference>
<evidence type="ECO:0000313" key="2">
    <source>
        <dbReference type="EMBL" id="MDR6226895.1"/>
    </source>
</evidence>
<dbReference type="EMBL" id="JAVDQG010000006">
    <property type="protein sequence ID" value="MDR6226895.1"/>
    <property type="molecule type" value="Genomic_DNA"/>
</dbReference>
<reference evidence="2 3" key="1">
    <citation type="submission" date="2023-07" db="EMBL/GenBank/DDBJ databases">
        <title>Genomic Encyclopedia of Type Strains, Phase IV (KMG-IV): sequencing the most valuable type-strain genomes for metagenomic binning, comparative biology and taxonomic classification.</title>
        <authorList>
            <person name="Goeker M."/>
        </authorList>
    </citation>
    <scope>NUCLEOTIDE SEQUENCE [LARGE SCALE GENOMIC DNA]</scope>
    <source>
        <strain evidence="2 3">DSM 45903</strain>
    </source>
</reference>
<evidence type="ECO:0000259" key="1">
    <source>
        <dbReference type="PROSITE" id="PS51462"/>
    </source>
</evidence>
<dbReference type="SUPFAM" id="SSF55811">
    <property type="entry name" value="Nudix"/>
    <property type="match status" value="1"/>
</dbReference>
<gene>
    <name evidence="2" type="ORF">JOE21_002905</name>
</gene>
<dbReference type="PANTHER" id="PTHR10885:SF0">
    <property type="entry name" value="ISOPENTENYL-DIPHOSPHATE DELTA-ISOMERASE"/>
    <property type="match status" value="1"/>
</dbReference>
<dbReference type="CDD" id="cd04692">
    <property type="entry name" value="NUDIX_Hydrolase"/>
    <property type="match status" value="1"/>
</dbReference>
<comment type="caution">
    <text evidence="2">The sequence shown here is derived from an EMBL/GenBank/DDBJ whole genome shotgun (WGS) entry which is preliminary data.</text>
</comment>
<dbReference type="GO" id="GO:0016853">
    <property type="term" value="F:isomerase activity"/>
    <property type="evidence" value="ECO:0007669"/>
    <property type="project" value="UniProtKB-KW"/>
</dbReference>
<feature type="domain" description="Nudix hydrolase" evidence="1">
    <location>
        <begin position="29"/>
        <end position="170"/>
    </location>
</feature>
<proteinExistence type="predicted"/>
<protein>
    <submittedName>
        <fullName evidence="2">Isopentenyldiphosphate isomerase</fullName>
    </submittedName>
</protein>
<keyword evidence="2" id="KW-0413">Isomerase</keyword>
<organism evidence="2 3">
    <name type="scientific">Desmospora profundinema</name>
    <dbReference type="NCBI Taxonomy" id="1571184"/>
    <lineage>
        <taxon>Bacteria</taxon>
        <taxon>Bacillati</taxon>
        <taxon>Bacillota</taxon>
        <taxon>Bacilli</taxon>
        <taxon>Bacillales</taxon>
        <taxon>Thermoactinomycetaceae</taxon>
        <taxon>Desmospora</taxon>
    </lineage>
</organism>
<dbReference type="InterPro" id="IPR000086">
    <property type="entry name" value="NUDIX_hydrolase_dom"/>
</dbReference>
<keyword evidence="3" id="KW-1185">Reference proteome</keyword>
<dbReference type="Gene3D" id="3.90.79.10">
    <property type="entry name" value="Nucleoside Triphosphate Pyrophosphohydrolase"/>
    <property type="match status" value="1"/>
</dbReference>
<dbReference type="Pfam" id="PF00293">
    <property type="entry name" value="NUDIX"/>
    <property type="match status" value="1"/>
</dbReference>
<dbReference type="PANTHER" id="PTHR10885">
    <property type="entry name" value="ISOPENTENYL-DIPHOSPHATE DELTA-ISOMERASE"/>
    <property type="match status" value="1"/>
</dbReference>